<evidence type="ECO:0000256" key="1">
    <source>
        <dbReference type="ARBA" id="ARBA00023015"/>
    </source>
</evidence>
<dbReference type="GO" id="GO:0043565">
    <property type="term" value="F:sequence-specific DNA binding"/>
    <property type="evidence" value="ECO:0007669"/>
    <property type="project" value="InterPro"/>
</dbReference>
<accession>A0A1G9YE46</accession>
<protein>
    <submittedName>
        <fullName evidence="5">AraC-like ligand binding domain-containing protein</fullName>
    </submittedName>
</protein>
<dbReference type="Gene3D" id="1.10.10.60">
    <property type="entry name" value="Homeodomain-like"/>
    <property type="match status" value="2"/>
</dbReference>
<dbReference type="InterPro" id="IPR037923">
    <property type="entry name" value="HTH-like"/>
</dbReference>
<dbReference type="SUPFAM" id="SSF46689">
    <property type="entry name" value="Homeodomain-like"/>
    <property type="match status" value="2"/>
</dbReference>
<dbReference type="InterPro" id="IPR014710">
    <property type="entry name" value="RmlC-like_jellyroll"/>
</dbReference>
<dbReference type="SMART" id="SM00342">
    <property type="entry name" value="HTH_ARAC"/>
    <property type="match status" value="1"/>
</dbReference>
<dbReference type="InterPro" id="IPR018060">
    <property type="entry name" value="HTH_AraC"/>
</dbReference>
<evidence type="ECO:0000259" key="4">
    <source>
        <dbReference type="PROSITE" id="PS01124"/>
    </source>
</evidence>
<dbReference type="STRING" id="459525.SAMN04488137_3371"/>
<feature type="domain" description="HTH araC/xylS-type" evidence="4">
    <location>
        <begin position="186"/>
        <end position="285"/>
    </location>
</feature>
<proteinExistence type="predicted"/>
<dbReference type="SUPFAM" id="SSF51215">
    <property type="entry name" value="Regulatory protein AraC"/>
    <property type="match status" value="1"/>
</dbReference>
<keyword evidence="2" id="KW-0238">DNA-binding</keyword>
<evidence type="ECO:0000256" key="3">
    <source>
        <dbReference type="ARBA" id="ARBA00023163"/>
    </source>
</evidence>
<evidence type="ECO:0000256" key="2">
    <source>
        <dbReference type="ARBA" id="ARBA00023125"/>
    </source>
</evidence>
<dbReference type="PANTHER" id="PTHR43280">
    <property type="entry name" value="ARAC-FAMILY TRANSCRIPTIONAL REGULATOR"/>
    <property type="match status" value="1"/>
</dbReference>
<evidence type="ECO:0000313" key="6">
    <source>
        <dbReference type="Proteomes" id="UP000199544"/>
    </source>
</evidence>
<dbReference type="InterPro" id="IPR018062">
    <property type="entry name" value="HTH_AraC-typ_CS"/>
</dbReference>
<sequence>MEEEFFVSEYRMSKEIKKEDYDFHSHDTYEVYFFHSGRCKYLIGDEIHHLQENDIIIMDGLTLHRPYPEEDQPYIRSVIQFSGEWLKPVLANLKVPELLNPFYMLNNCLFRGVDQDMLLEIEELIKKIAQVGFSKGYKQEDKFENRLKEGEVTTLLVQLLFKIYELSKLRIVKIPSVKSEKSMHVDRIIRWVEDNREKNIKLDDIAKSLNISKYYMSRIFKCVTGFTIMEYLMSCRIKRAKYLLEMHPEMSILEVALESGFENSSHFSRFFRKQVKITPTAYRNERTISETLDQIGNY</sequence>
<evidence type="ECO:0000313" key="5">
    <source>
        <dbReference type="EMBL" id="SDN07297.1"/>
    </source>
</evidence>
<dbReference type="InterPro" id="IPR009057">
    <property type="entry name" value="Homeodomain-like_sf"/>
</dbReference>
<gene>
    <name evidence="5" type="ORF">SAMN04488137_3371</name>
</gene>
<dbReference type="EMBL" id="FNHW01000001">
    <property type="protein sequence ID" value="SDN07297.1"/>
    <property type="molecule type" value="Genomic_DNA"/>
</dbReference>
<dbReference type="InterPro" id="IPR020449">
    <property type="entry name" value="Tscrpt_reg_AraC-type_HTH"/>
</dbReference>
<keyword evidence="1" id="KW-0805">Transcription regulation</keyword>
<organism evidence="5 6">
    <name type="scientific">Fictibacillus solisalsi</name>
    <dbReference type="NCBI Taxonomy" id="459525"/>
    <lineage>
        <taxon>Bacteria</taxon>
        <taxon>Bacillati</taxon>
        <taxon>Bacillota</taxon>
        <taxon>Bacilli</taxon>
        <taxon>Bacillales</taxon>
        <taxon>Fictibacillaceae</taxon>
        <taxon>Fictibacillus</taxon>
    </lineage>
</organism>
<dbReference type="RefSeq" id="WP_244520431.1">
    <property type="nucleotide sequence ID" value="NZ_FNHW01000001.1"/>
</dbReference>
<dbReference type="PROSITE" id="PS00041">
    <property type="entry name" value="HTH_ARAC_FAMILY_1"/>
    <property type="match status" value="1"/>
</dbReference>
<dbReference type="AlphaFoldDB" id="A0A1G9YE46"/>
<dbReference type="Pfam" id="PF02311">
    <property type="entry name" value="AraC_binding"/>
    <property type="match status" value="1"/>
</dbReference>
<dbReference type="Pfam" id="PF12833">
    <property type="entry name" value="HTH_18"/>
    <property type="match status" value="1"/>
</dbReference>
<dbReference type="Gene3D" id="2.60.120.10">
    <property type="entry name" value="Jelly Rolls"/>
    <property type="match status" value="1"/>
</dbReference>
<dbReference type="InterPro" id="IPR003313">
    <property type="entry name" value="AraC-bd"/>
</dbReference>
<dbReference type="PANTHER" id="PTHR43280:SF2">
    <property type="entry name" value="HTH-TYPE TRANSCRIPTIONAL REGULATOR EXSA"/>
    <property type="match status" value="1"/>
</dbReference>
<dbReference type="PROSITE" id="PS01124">
    <property type="entry name" value="HTH_ARAC_FAMILY_2"/>
    <property type="match status" value="1"/>
</dbReference>
<name>A0A1G9YE46_9BACL</name>
<dbReference type="PRINTS" id="PR00032">
    <property type="entry name" value="HTHARAC"/>
</dbReference>
<reference evidence="6" key="1">
    <citation type="submission" date="2016-10" db="EMBL/GenBank/DDBJ databases">
        <authorList>
            <person name="Varghese N."/>
            <person name="Submissions S."/>
        </authorList>
    </citation>
    <scope>NUCLEOTIDE SEQUENCE [LARGE SCALE GENOMIC DNA]</scope>
    <source>
        <strain evidence="6">CGMCC 1.6854</strain>
    </source>
</reference>
<dbReference type="Proteomes" id="UP000199544">
    <property type="component" value="Unassembled WGS sequence"/>
</dbReference>
<keyword evidence="3" id="KW-0804">Transcription</keyword>
<dbReference type="GO" id="GO:0003700">
    <property type="term" value="F:DNA-binding transcription factor activity"/>
    <property type="evidence" value="ECO:0007669"/>
    <property type="project" value="InterPro"/>
</dbReference>
<keyword evidence="6" id="KW-1185">Reference proteome</keyword>